<organism evidence="1 2">
    <name type="scientific">Microbacterium testaceum</name>
    <name type="common">Aureobacterium testaceum</name>
    <name type="synonym">Brevibacterium testaceum</name>
    <dbReference type="NCBI Taxonomy" id="2033"/>
    <lineage>
        <taxon>Bacteria</taxon>
        <taxon>Bacillati</taxon>
        <taxon>Actinomycetota</taxon>
        <taxon>Actinomycetes</taxon>
        <taxon>Micrococcales</taxon>
        <taxon>Microbacteriaceae</taxon>
        <taxon>Microbacterium</taxon>
    </lineage>
</organism>
<accession>A0A147F9S8</accession>
<protein>
    <submittedName>
        <fullName evidence="1">Uncharacterized protein</fullName>
    </submittedName>
</protein>
<evidence type="ECO:0000313" key="1">
    <source>
        <dbReference type="EMBL" id="KTS13309.1"/>
    </source>
</evidence>
<sequence>MASPRLLGRVRVIASDSRQKGIHCDHFPLPDHARFAARPVARFPRANSGDRRLDRVVLRESRRPDHLDRRLEAVEGRRLQEHSRSRGHHRRLRDARPGGHLLRHVARCPFRGVDRLLTWRRPRRHGAMAGRGAAAAGAMFRVGEGARHRA</sequence>
<evidence type="ECO:0000313" key="2">
    <source>
        <dbReference type="Proteomes" id="UP000072189"/>
    </source>
</evidence>
<dbReference type="AlphaFoldDB" id="A0A147F9S8"/>
<comment type="caution">
    <text evidence="1">The sequence shown here is derived from an EMBL/GenBank/DDBJ whole genome shotgun (WGS) entry which is preliminary data.</text>
</comment>
<dbReference type="EMBL" id="LDRV01000028">
    <property type="protein sequence ID" value="KTS13309.1"/>
    <property type="molecule type" value="Genomic_DNA"/>
</dbReference>
<dbReference type="Proteomes" id="UP000072189">
    <property type="component" value="Unassembled WGS sequence"/>
</dbReference>
<gene>
    <name evidence="1" type="ORF">RSA3_05165</name>
</gene>
<name>A0A147F9S8_MICTE</name>
<reference evidence="1 2" key="1">
    <citation type="journal article" date="2016" name="Front. Microbiol.">
        <title>Genomic Resource of Rice Seed Associated Bacteria.</title>
        <authorList>
            <person name="Midha S."/>
            <person name="Bansal K."/>
            <person name="Sharma S."/>
            <person name="Kumar N."/>
            <person name="Patil P.P."/>
            <person name="Chaudhry V."/>
            <person name="Patil P.B."/>
        </authorList>
    </citation>
    <scope>NUCLEOTIDE SEQUENCE [LARGE SCALE GENOMIC DNA]</scope>
    <source>
        <strain evidence="1 2">RSA3</strain>
    </source>
</reference>
<proteinExistence type="predicted"/>
<dbReference type="PATRIC" id="fig|2033.7.peg.1615"/>